<dbReference type="Pfam" id="PF10610">
    <property type="entry name" value="Tafi-CsgC"/>
    <property type="match status" value="1"/>
</dbReference>
<evidence type="ECO:0000256" key="4">
    <source>
        <dbReference type="ARBA" id="ARBA00022729"/>
    </source>
</evidence>
<dbReference type="InterPro" id="IPR014491">
    <property type="entry name" value="Curli_production_prot_CsgC"/>
</dbReference>
<evidence type="ECO:0000256" key="5">
    <source>
        <dbReference type="ARBA" id="ARBA00022764"/>
    </source>
</evidence>
<dbReference type="RefSeq" id="WP_253896937.1">
    <property type="nucleotide sequence ID" value="NZ_CALSBS010000002.1"/>
</dbReference>
<evidence type="ECO:0000256" key="1">
    <source>
        <dbReference type="ARBA" id="ARBA00004418"/>
    </source>
</evidence>
<keyword evidence="4" id="KW-0732">Signal</keyword>
<evidence type="ECO:0000256" key="2">
    <source>
        <dbReference type="ARBA" id="ARBA00006329"/>
    </source>
</evidence>
<dbReference type="InterPro" id="IPR047726">
    <property type="entry name" value="CsgH_dom"/>
</dbReference>
<keyword evidence="8" id="KW-1185">Reference proteome</keyword>
<evidence type="ECO:0000256" key="6">
    <source>
        <dbReference type="ARBA" id="ARBA00023186"/>
    </source>
</evidence>
<reference evidence="7" key="1">
    <citation type="submission" date="2022-05" db="EMBL/GenBank/DDBJ databases">
        <authorList>
            <person name="Blom J."/>
        </authorList>
    </citation>
    <scope>NUCLEOTIDE SEQUENCE</scope>
    <source>
        <strain evidence="7">Type strain: CPO20170097</strain>
    </source>
</reference>
<accession>A0ABM9F5R0</accession>
<dbReference type="Proteomes" id="UP001152651">
    <property type="component" value="Unassembled WGS sequence"/>
</dbReference>
<comment type="caution">
    <text evidence="7">The sequence shown here is derived from an EMBL/GenBank/DDBJ whole genome shotgun (WGS) entry which is preliminary data.</text>
</comment>
<dbReference type="EMBL" id="CALSBS010000002">
    <property type="protein sequence ID" value="CAH6635832.1"/>
    <property type="molecule type" value="Genomic_DNA"/>
</dbReference>
<dbReference type="Gene3D" id="2.60.40.2420">
    <property type="match status" value="1"/>
</dbReference>
<evidence type="ECO:0000313" key="8">
    <source>
        <dbReference type="Proteomes" id="UP001152651"/>
    </source>
</evidence>
<evidence type="ECO:0000313" key="7">
    <source>
        <dbReference type="EMBL" id="CAH6635832.1"/>
    </source>
</evidence>
<evidence type="ECO:0000256" key="3">
    <source>
        <dbReference type="ARBA" id="ARBA00017442"/>
    </source>
</evidence>
<comment type="subcellular location">
    <subcellularLocation>
        <location evidence="1">Periplasm</location>
    </subcellularLocation>
</comment>
<gene>
    <name evidence="7" type="ORF">FBBNIHIM_03275</name>
</gene>
<protein>
    <recommendedName>
        <fullName evidence="3">Curli assembly protein CsgC</fullName>
    </recommendedName>
</protein>
<name>A0ABM9F5R0_9ENTR</name>
<keyword evidence="6" id="KW-0143">Chaperone</keyword>
<dbReference type="NCBIfam" id="NF041112">
    <property type="entry name" value="chap_CsgH_alph"/>
    <property type="match status" value="1"/>
</dbReference>
<keyword evidence="5" id="KW-0574">Periplasm</keyword>
<proteinExistence type="inferred from homology"/>
<comment type="similarity">
    <text evidence="2">Belongs to the CsgC/AgfC family.</text>
</comment>
<dbReference type="InterPro" id="IPR053722">
    <property type="entry name" value="Curli_assembly_CsgC/AgfC"/>
</dbReference>
<dbReference type="NCBIfam" id="NF007507">
    <property type="entry name" value="PRK10102.1"/>
    <property type="match status" value="1"/>
</dbReference>
<organism evidence="7 8">
    <name type="scientific">Pseudocitrobacter vendiensis</name>
    <dbReference type="NCBI Taxonomy" id="2488306"/>
    <lineage>
        <taxon>Bacteria</taxon>
        <taxon>Pseudomonadati</taxon>
        <taxon>Pseudomonadota</taxon>
        <taxon>Gammaproteobacteria</taxon>
        <taxon>Enterobacterales</taxon>
        <taxon>Enterobacteriaceae</taxon>
        <taxon>Pseudocitrobacter</taxon>
    </lineage>
</organism>
<sequence length="110" mass="11874">MTALILAAMVIGTLSFESKREGDQVTVIPMVTLPVECQCEVSMDTERQGASGSSRSRQKSVLVIQARRPQALATLILTPSPGDNVVVTVHVSDGRNIDLTQTWTLDPPQI</sequence>